<dbReference type="SMART" id="SM00343">
    <property type="entry name" value="ZnF_C2HC"/>
    <property type="match status" value="1"/>
</dbReference>
<keyword evidence="1" id="KW-0479">Metal-binding</keyword>
<dbReference type="Pfam" id="PF08284">
    <property type="entry name" value="RVP_2"/>
    <property type="match status" value="1"/>
</dbReference>
<dbReference type="InterPro" id="IPR032567">
    <property type="entry name" value="RTL1-rel"/>
</dbReference>
<keyword evidence="1" id="KW-0863">Zinc-finger</keyword>
<keyword evidence="1" id="KW-0862">Zinc</keyword>
<evidence type="ECO:0000256" key="2">
    <source>
        <dbReference type="SAM" id="MobiDB-lite"/>
    </source>
</evidence>
<organism evidence="4 5">
    <name type="scientific">Solanum pennellii</name>
    <name type="common">Tomato</name>
    <name type="synonym">Lycopersicon pennellii</name>
    <dbReference type="NCBI Taxonomy" id="28526"/>
    <lineage>
        <taxon>Eukaryota</taxon>
        <taxon>Viridiplantae</taxon>
        <taxon>Streptophyta</taxon>
        <taxon>Embryophyta</taxon>
        <taxon>Tracheophyta</taxon>
        <taxon>Spermatophyta</taxon>
        <taxon>Magnoliopsida</taxon>
        <taxon>eudicotyledons</taxon>
        <taxon>Gunneridae</taxon>
        <taxon>Pentapetalae</taxon>
        <taxon>asterids</taxon>
        <taxon>lamiids</taxon>
        <taxon>Solanales</taxon>
        <taxon>Solanaceae</taxon>
        <taxon>Solanoideae</taxon>
        <taxon>Solaneae</taxon>
        <taxon>Solanum</taxon>
        <taxon>Solanum subgen. Lycopersicon</taxon>
    </lineage>
</organism>
<feature type="region of interest" description="Disordered" evidence="2">
    <location>
        <begin position="1"/>
        <end position="114"/>
    </location>
</feature>
<dbReference type="SUPFAM" id="SSF56672">
    <property type="entry name" value="DNA/RNA polymerases"/>
    <property type="match status" value="1"/>
</dbReference>
<proteinExistence type="predicted"/>
<dbReference type="Gene3D" id="3.10.10.10">
    <property type="entry name" value="HIV Type 1 Reverse Transcriptase, subunit A, domain 1"/>
    <property type="match status" value="1"/>
</dbReference>
<dbReference type="InterPro" id="IPR036875">
    <property type="entry name" value="Znf_CCHC_sf"/>
</dbReference>
<feature type="region of interest" description="Disordered" evidence="2">
    <location>
        <begin position="441"/>
        <end position="492"/>
    </location>
</feature>
<feature type="compositionally biased region" description="Low complexity" evidence="2">
    <location>
        <begin position="7"/>
        <end position="18"/>
    </location>
</feature>
<dbReference type="CDD" id="cd00303">
    <property type="entry name" value="retropepsin_like"/>
    <property type="match status" value="1"/>
</dbReference>
<dbReference type="InterPro" id="IPR043502">
    <property type="entry name" value="DNA/RNA_pol_sf"/>
</dbReference>
<evidence type="ECO:0000313" key="5">
    <source>
        <dbReference type="RefSeq" id="XP_027769593.1"/>
    </source>
</evidence>
<sequence length="791" mass="87289">MQQTFRQLQLSSKSSQSSTHRIFRMVRTRATTAPAATTERQETTEPATGAVARGRTAARGRGRGRGRTSSRGRGRAPSPSDTRAVTPPPTEEVIREGEEGENERVQNEEMPPQPTPEMINQVLAYLSGLFDQGQAPPVVSAPTPPVPEIRHAATMAPRMEASLGIGTFPRLTTGPIMTNDQHELFSKFLKLKPPVFKGAESEDAYDFLVDCHELLHKMGIVERFGVEFVSYQFQGNAKMWWRSHVECQPTEAPPMTWESFSSLFMEKYIPRTLRDRKRDEFLSLEQGRMTVNAYEAKFRALSRYATQLCFSPQERIRRFVKGLRSELRISALQIAATATSFQEVVDFVIEVEGVKPDDFTTTSTSKRFRRGGEFNGSYSRGQSSGGHSVRPIQSSLQTVVGGPPQTGQHFSERPMREPRECYGCGEIGHIKRYCPNQSYRTPLARGRGGHGRGRYSGGRGGRGNGGHQNGRGEGQTGAPTTQHGRGNGQTNNGAHCYAFPGRSEAEASDAVITGNLLVCDCMASVLFDPGSTFSYVSSSFANGLNLHCELLDMPIRVSTPVGESVVVEKVYRSCLVNFMGSNTYVDLVILEMGDFDVILGMTWLSPNFAILDCNAKTVTLAKPGADPLVWEGDYTSNPVRIVSFLRAKRMVSKGCLAFLAHLKDDTTQVPSIESVSVVREFLDVFPADLPGMPPDRDIDFCIDLEPGTRPISIPPYRMAPAELRELKAQLQELLSKGFIRPSASPWGNPGYYTPLKVNTYSLVNFVSSESEIQAASKYPSKIEGSPVYMIL</sequence>
<protein>
    <submittedName>
        <fullName evidence="5">Uncharacterized protein LOC114075306</fullName>
    </submittedName>
</protein>
<feature type="compositionally biased region" description="Polar residues" evidence="2">
    <location>
        <begin position="478"/>
        <end position="492"/>
    </location>
</feature>
<dbReference type="PANTHER" id="PTHR15503">
    <property type="entry name" value="LDOC1 RELATED"/>
    <property type="match status" value="1"/>
</dbReference>
<keyword evidence="4" id="KW-1185">Reference proteome</keyword>
<feature type="compositionally biased region" description="Basic residues" evidence="2">
    <location>
        <begin position="56"/>
        <end position="74"/>
    </location>
</feature>
<feature type="compositionally biased region" description="Gly residues" evidence="2">
    <location>
        <begin position="454"/>
        <end position="475"/>
    </location>
</feature>
<feature type="compositionally biased region" description="Basic and acidic residues" evidence="2">
    <location>
        <begin position="92"/>
        <end position="107"/>
    </location>
</feature>
<reference evidence="5" key="2">
    <citation type="submission" date="2025-08" db="UniProtKB">
        <authorList>
            <consortium name="RefSeq"/>
        </authorList>
    </citation>
    <scope>IDENTIFICATION</scope>
</reference>
<evidence type="ECO:0000259" key="3">
    <source>
        <dbReference type="PROSITE" id="PS50158"/>
    </source>
</evidence>
<feature type="region of interest" description="Disordered" evidence="2">
    <location>
        <begin position="361"/>
        <end position="390"/>
    </location>
</feature>
<dbReference type="Proteomes" id="UP000694930">
    <property type="component" value="Chromosome 12"/>
</dbReference>
<dbReference type="RefSeq" id="XP_027769593.1">
    <property type="nucleotide sequence ID" value="XM_027913792.1"/>
</dbReference>
<gene>
    <name evidence="5" type="primary">LOC114075306</name>
</gene>
<dbReference type="Pfam" id="PF03732">
    <property type="entry name" value="Retrotrans_gag"/>
    <property type="match status" value="1"/>
</dbReference>
<accession>A0ABM1V1H5</accession>
<dbReference type="PROSITE" id="PS50158">
    <property type="entry name" value="ZF_CCHC"/>
    <property type="match status" value="1"/>
</dbReference>
<evidence type="ECO:0000313" key="4">
    <source>
        <dbReference type="Proteomes" id="UP000694930"/>
    </source>
</evidence>
<dbReference type="SUPFAM" id="SSF57756">
    <property type="entry name" value="Retrovirus zinc finger-like domains"/>
    <property type="match status" value="1"/>
</dbReference>
<feature type="compositionally biased region" description="Polar residues" evidence="2">
    <location>
        <begin position="376"/>
        <end position="390"/>
    </location>
</feature>
<dbReference type="InterPro" id="IPR005162">
    <property type="entry name" value="Retrotrans_gag_dom"/>
</dbReference>
<dbReference type="PANTHER" id="PTHR15503:SF42">
    <property type="entry name" value="ZINC FINGER, CCHC-TYPE, RETROTRANSPOSON GAG DOMAIN, ASPARTIC PEPTIDASE DOMAIN PROTEIN-RELATED"/>
    <property type="match status" value="1"/>
</dbReference>
<evidence type="ECO:0000256" key="1">
    <source>
        <dbReference type="PROSITE-ProRule" id="PRU00047"/>
    </source>
</evidence>
<name>A0ABM1V1H5_SOLPN</name>
<dbReference type="Gene3D" id="2.40.70.10">
    <property type="entry name" value="Acid Proteases"/>
    <property type="match status" value="1"/>
</dbReference>
<feature type="domain" description="CCHC-type" evidence="3">
    <location>
        <begin position="421"/>
        <end position="436"/>
    </location>
</feature>
<dbReference type="InterPro" id="IPR001878">
    <property type="entry name" value="Znf_CCHC"/>
</dbReference>
<dbReference type="InterPro" id="IPR021109">
    <property type="entry name" value="Peptidase_aspartic_dom_sf"/>
</dbReference>
<dbReference type="GeneID" id="114075306"/>
<dbReference type="Gene3D" id="4.10.60.10">
    <property type="entry name" value="Zinc finger, CCHC-type"/>
    <property type="match status" value="1"/>
</dbReference>
<feature type="compositionally biased region" description="Low complexity" evidence="2">
    <location>
        <begin position="28"/>
        <end position="55"/>
    </location>
</feature>
<reference evidence="4" key="1">
    <citation type="journal article" date="2014" name="Nat. Genet.">
        <title>The genome of the stress-tolerant wild tomato species Solanum pennellii.</title>
        <authorList>
            <person name="Bolger A."/>
            <person name="Scossa F."/>
            <person name="Bolger M.E."/>
            <person name="Lanz C."/>
            <person name="Maumus F."/>
            <person name="Tohge T."/>
            <person name="Quesneville H."/>
            <person name="Alseekh S."/>
            <person name="Sorensen I."/>
            <person name="Lichtenstein G."/>
            <person name="Fich E.A."/>
            <person name="Conte M."/>
            <person name="Keller H."/>
            <person name="Schneeberger K."/>
            <person name="Schwacke R."/>
            <person name="Ofner I."/>
            <person name="Vrebalov J."/>
            <person name="Xu Y."/>
            <person name="Osorio S."/>
            <person name="Aflitos S.A."/>
            <person name="Schijlen E."/>
            <person name="Jimenez-Gomez J.M."/>
            <person name="Ryngajllo M."/>
            <person name="Kimura S."/>
            <person name="Kumar R."/>
            <person name="Koenig D."/>
            <person name="Headland L.R."/>
            <person name="Maloof J.N."/>
            <person name="Sinha N."/>
            <person name="van Ham R.C."/>
            <person name="Lankhorst R.K."/>
            <person name="Mao L."/>
            <person name="Vogel A."/>
            <person name="Arsova B."/>
            <person name="Panstruga R."/>
            <person name="Fei Z."/>
            <person name="Rose J.K."/>
            <person name="Zamir D."/>
            <person name="Carrari F."/>
            <person name="Giovannoni J.J."/>
            <person name="Weigel D."/>
            <person name="Usadel B."/>
            <person name="Fernie A.R."/>
        </authorList>
    </citation>
    <scope>NUCLEOTIDE SEQUENCE [LARGE SCALE GENOMIC DNA]</scope>
    <source>
        <strain evidence="4">cv. LA0716</strain>
    </source>
</reference>